<dbReference type="PROSITE" id="PS50893">
    <property type="entry name" value="ABC_TRANSPORTER_2"/>
    <property type="match status" value="1"/>
</dbReference>
<dbReference type="InterPro" id="IPR003593">
    <property type="entry name" value="AAA+_ATPase"/>
</dbReference>
<dbReference type="SUPFAM" id="SSF52540">
    <property type="entry name" value="P-loop containing nucleoside triphosphate hydrolases"/>
    <property type="match status" value="1"/>
</dbReference>
<keyword evidence="4 6" id="KW-0067">ATP-binding</keyword>
<dbReference type="InterPro" id="IPR050153">
    <property type="entry name" value="Metal_Ion_Import_ABC"/>
</dbReference>
<protein>
    <submittedName>
        <fullName evidence="6">ABC transporter ATP-binding protein</fullName>
    </submittedName>
</protein>
<evidence type="ECO:0000256" key="4">
    <source>
        <dbReference type="ARBA" id="ARBA00022840"/>
    </source>
</evidence>
<dbReference type="RefSeq" id="WP_070953978.1">
    <property type="nucleotide sequence ID" value="NZ_CP015208.1"/>
</dbReference>
<feature type="domain" description="ABC transporter" evidence="5">
    <location>
        <begin position="6"/>
        <end position="239"/>
    </location>
</feature>
<dbReference type="PROSITE" id="PS00211">
    <property type="entry name" value="ABC_TRANSPORTER_1"/>
    <property type="match status" value="1"/>
</dbReference>
<dbReference type="PANTHER" id="PTHR42734:SF17">
    <property type="entry name" value="METAL TRANSPORT SYSTEM ATP-BINDING PROTEIN TM_0124-RELATED"/>
    <property type="match status" value="1"/>
</dbReference>
<gene>
    <name evidence="6" type="ORF">A4Z71_00075</name>
</gene>
<proteinExistence type="inferred from homology"/>
<dbReference type="SMART" id="SM00382">
    <property type="entry name" value="AAA"/>
    <property type="match status" value="1"/>
</dbReference>
<dbReference type="InterPro" id="IPR017871">
    <property type="entry name" value="ABC_transporter-like_CS"/>
</dbReference>
<dbReference type="InterPro" id="IPR003439">
    <property type="entry name" value="ABC_transporter-like_ATP-bd"/>
</dbReference>
<evidence type="ECO:0000313" key="6">
    <source>
        <dbReference type="EMBL" id="AOY55462.1"/>
    </source>
</evidence>
<organism evidence="6 7">
    <name type="scientific">Candidatus Rhodoluna planktonica</name>
    <dbReference type="NCBI Taxonomy" id="535712"/>
    <lineage>
        <taxon>Bacteria</taxon>
        <taxon>Bacillati</taxon>
        <taxon>Actinomycetota</taxon>
        <taxon>Actinomycetes</taxon>
        <taxon>Micrococcales</taxon>
        <taxon>Microbacteriaceae</taxon>
        <taxon>Luna cluster</taxon>
        <taxon>Luna-1 subcluster</taxon>
        <taxon>Rhodoluna</taxon>
    </lineage>
</organism>
<dbReference type="GO" id="GO:0016887">
    <property type="term" value="F:ATP hydrolysis activity"/>
    <property type="evidence" value="ECO:0007669"/>
    <property type="project" value="InterPro"/>
</dbReference>
<reference evidence="6 7" key="1">
    <citation type="journal article" date="2016" name="Biochim. Biophys. Acta">
        <title>Photochemical characterization of actinorhodopsin and its functional existence in the natural host.</title>
        <authorList>
            <person name="Nakamura S."/>
            <person name="Kikukawa T."/>
            <person name="Tamogami J."/>
            <person name="Kamiya M."/>
            <person name="Aizawa T."/>
            <person name="Hahn M.W."/>
            <person name="Ihara K."/>
            <person name="Kamo N."/>
            <person name="Demura M."/>
        </authorList>
    </citation>
    <scope>NUCLEOTIDE SEQUENCE [LARGE SCALE GENOMIC DNA]</scope>
    <source>
        <strain evidence="6 7">MWH-Dar1</strain>
    </source>
</reference>
<dbReference type="Pfam" id="PF00005">
    <property type="entry name" value="ABC_tran"/>
    <property type="match status" value="1"/>
</dbReference>
<dbReference type="KEGG" id="rpla:A4Z71_00075"/>
<evidence type="ECO:0000259" key="5">
    <source>
        <dbReference type="PROSITE" id="PS50893"/>
    </source>
</evidence>
<keyword evidence="7" id="KW-1185">Reference proteome</keyword>
<dbReference type="STRING" id="535712.A4Z71_00075"/>
<dbReference type="Proteomes" id="UP000243784">
    <property type="component" value="Chromosome"/>
</dbReference>
<evidence type="ECO:0000256" key="1">
    <source>
        <dbReference type="ARBA" id="ARBA00005417"/>
    </source>
</evidence>
<evidence type="ECO:0000256" key="3">
    <source>
        <dbReference type="ARBA" id="ARBA00022741"/>
    </source>
</evidence>
<keyword evidence="2" id="KW-0813">Transport</keyword>
<dbReference type="Gene3D" id="3.40.50.300">
    <property type="entry name" value="P-loop containing nucleotide triphosphate hydrolases"/>
    <property type="match status" value="1"/>
</dbReference>
<dbReference type="EMBL" id="CP015208">
    <property type="protein sequence ID" value="AOY55462.1"/>
    <property type="molecule type" value="Genomic_DNA"/>
</dbReference>
<sequence length="266" mass="28974">MTKPVLKITNATLAFGERTLWSDLNLSVDPGEFIAVIGSNGSGKSSLLKAILGQQELDQGTIEIAGHQKGHGCTEIGYIPQHRGNDGSVPVRAKELIRFGLDGHKFGFSWPSPSKRKKITEVLRAVNAESYANKPIGQLSGGELQRVRVGQAVISNPQLILADEPLSALDLQQQKAIAELLDAKRREQNAAVLFVTHDVNPILSMVDRVLYLANGKFKIGAPDEVLRSSVLSELYGTPVDVVRNQGRIAVMGVQDHHHHGDDEVWN</sequence>
<comment type="similarity">
    <text evidence="1">Belongs to the ABC transporter superfamily.</text>
</comment>
<dbReference type="AlphaFoldDB" id="A0A1D9DXD4"/>
<dbReference type="InterPro" id="IPR027417">
    <property type="entry name" value="P-loop_NTPase"/>
</dbReference>
<dbReference type="OrthoDB" id="3282096at2"/>
<evidence type="ECO:0000256" key="2">
    <source>
        <dbReference type="ARBA" id="ARBA00022448"/>
    </source>
</evidence>
<dbReference type="PANTHER" id="PTHR42734">
    <property type="entry name" value="METAL TRANSPORT SYSTEM ATP-BINDING PROTEIN TM_0124-RELATED"/>
    <property type="match status" value="1"/>
</dbReference>
<name>A0A1D9DXD4_9MICO</name>
<keyword evidence="3" id="KW-0547">Nucleotide-binding</keyword>
<dbReference type="GO" id="GO:0005524">
    <property type="term" value="F:ATP binding"/>
    <property type="evidence" value="ECO:0007669"/>
    <property type="project" value="UniProtKB-KW"/>
</dbReference>
<accession>A0A1D9DXD4</accession>
<evidence type="ECO:0000313" key="7">
    <source>
        <dbReference type="Proteomes" id="UP000243784"/>
    </source>
</evidence>